<protein>
    <submittedName>
        <fullName evidence="2">MarR family transcriptional regulator</fullName>
    </submittedName>
</protein>
<dbReference type="CDD" id="cd10931">
    <property type="entry name" value="CE4_u7"/>
    <property type="match status" value="1"/>
</dbReference>
<feature type="domain" description="DUF7033" evidence="1">
    <location>
        <begin position="117"/>
        <end position="202"/>
    </location>
</feature>
<dbReference type="EMBL" id="VMKP01000001">
    <property type="protein sequence ID" value="TVO66710.1"/>
    <property type="molecule type" value="Genomic_DNA"/>
</dbReference>
<evidence type="ECO:0000259" key="1">
    <source>
        <dbReference type="Pfam" id="PF23019"/>
    </source>
</evidence>
<gene>
    <name evidence="2" type="ORF">FPL11_03240</name>
</gene>
<proteinExistence type="predicted"/>
<dbReference type="Proteomes" id="UP000316688">
    <property type="component" value="Unassembled WGS sequence"/>
</dbReference>
<dbReference type="SUPFAM" id="SSF88713">
    <property type="entry name" value="Glycoside hydrolase/deacetylase"/>
    <property type="match status" value="1"/>
</dbReference>
<evidence type="ECO:0000313" key="2">
    <source>
        <dbReference type="EMBL" id="TVO66710.1"/>
    </source>
</evidence>
<evidence type="ECO:0000313" key="3">
    <source>
        <dbReference type="Proteomes" id="UP000316688"/>
    </source>
</evidence>
<dbReference type="AlphaFoldDB" id="A0A557RNF8"/>
<comment type="caution">
    <text evidence="2">The sequence shown here is derived from an EMBL/GenBank/DDBJ whole genome shotgun (WGS) entry which is preliminary data.</text>
</comment>
<organism evidence="2 3">
    <name type="scientific">Spiribacter aquaticus</name>
    <dbReference type="NCBI Taxonomy" id="1935996"/>
    <lineage>
        <taxon>Bacteria</taxon>
        <taxon>Pseudomonadati</taxon>
        <taxon>Pseudomonadota</taxon>
        <taxon>Gammaproteobacteria</taxon>
        <taxon>Chromatiales</taxon>
        <taxon>Ectothiorhodospiraceae</taxon>
        <taxon>Spiribacter</taxon>
    </lineage>
</organism>
<dbReference type="InterPro" id="IPR054297">
    <property type="entry name" value="DUF7033"/>
</dbReference>
<dbReference type="GO" id="GO:0005975">
    <property type="term" value="P:carbohydrate metabolic process"/>
    <property type="evidence" value="ECO:0007669"/>
    <property type="project" value="InterPro"/>
</dbReference>
<dbReference type="Pfam" id="PF23019">
    <property type="entry name" value="DUF7033"/>
    <property type="match status" value="1"/>
</dbReference>
<name>A0A557RNF8_9GAMM</name>
<dbReference type="Gene3D" id="3.20.20.370">
    <property type="entry name" value="Glycoside hydrolase/deacetylase"/>
    <property type="match status" value="1"/>
</dbReference>
<dbReference type="InterPro" id="IPR011330">
    <property type="entry name" value="Glyco_hydro/deAcase_b/a-brl"/>
</dbReference>
<accession>A0A557RNF8</accession>
<reference evidence="2 3" key="1">
    <citation type="submission" date="2019-07" db="EMBL/GenBank/DDBJ databases">
        <title>Reclasification of Spiribacter aquaticus.</title>
        <authorList>
            <person name="Leon M.J."/>
            <person name="Sanchez-Porro C."/>
            <person name="Ventosa A."/>
        </authorList>
    </citation>
    <scope>NUCLEOTIDE SEQUENCE [LARGE SCALE GENOMIC DNA]</scope>
    <source>
        <strain evidence="2 3">SP30</strain>
    </source>
</reference>
<keyword evidence="3" id="KW-1185">Reference proteome</keyword>
<sequence length="463" mass="53405">MTLTVQTPDTRALERDYILGVLLGEFLGLPWRRVPSERRDVRISLEGAHGELRLPDELLSVPADDWLTVASMPLRPLVQWDTRDLADDITLVESVLPVIYGDREPGVKRENESIALPVDIFGSAFFMLSRYEELVTPDRDEHDRFAAWASMAYQEGFLERPLVDEYVEILWEAMRSLWPGIERRWSKASTQVTCDVDSPFCFDGSLKKTVRRVGGDLLKRRSPSNAARTVVGAWFARKGDYHLDPHRNGLQYIMDVNEQADRSVAFYFIAEKTDPRLDKPVSLDDPRMRHLLQEIHARGHEIGLHPGYNTFRHPDAMARSVKTLRRVMAEEGIDQEKIGGRQHFLRWETAITPRLWDENGLDYDSTLNYADRPGFRCGTSREYPLYDLKKGCALRVRERPLIVMECSVIAKRYMALGYGDEALAVMERCRDISHRFGGNFTLLWHNSHLDSAADHRFFRRLVD</sequence>
<dbReference type="RefSeq" id="WP_144347211.1">
    <property type="nucleotide sequence ID" value="NZ_VMKP01000001.1"/>
</dbReference>